<dbReference type="InterPro" id="IPR019760">
    <property type="entry name" value="DNA-dir_DNA_pol_A_CS"/>
</dbReference>
<keyword evidence="5 17" id="KW-0808">Transferase</keyword>
<dbReference type="EC" id="2.7.7.7" evidence="3 16"/>
<dbReference type="Gene3D" id="3.30.420.10">
    <property type="entry name" value="Ribonuclease H-like superfamily/Ribonuclease H"/>
    <property type="match status" value="1"/>
</dbReference>
<dbReference type="InterPro" id="IPR029060">
    <property type="entry name" value="PIN-like_dom_sf"/>
</dbReference>
<dbReference type="SUPFAM" id="SSF47807">
    <property type="entry name" value="5' to 3' exonuclease, C-terminal subdomain"/>
    <property type="match status" value="1"/>
</dbReference>
<dbReference type="PANTHER" id="PTHR10133">
    <property type="entry name" value="DNA POLYMERASE I"/>
    <property type="match status" value="1"/>
</dbReference>
<dbReference type="Gene3D" id="3.40.50.1010">
    <property type="entry name" value="5'-nuclease"/>
    <property type="match status" value="1"/>
</dbReference>
<dbReference type="InterPro" id="IPR002298">
    <property type="entry name" value="DNA_polymerase_A"/>
</dbReference>
<dbReference type="InterPro" id="IPR001098">
    <property type="entry name" value="DNA-dir_DNA_pol_A_palm_dom"/>
</dbReference>
<reference evidence="23" key="1">
    <citation type="submission" date="2016-04" db="EMBL/GenBank/DDBJ databases">
        <authorList>
            <person name="Tagini F."/>
        </authorList>
    </citation>
    <scope>NUCLEOTIDE SEQUENCE [LARGE SCALE GENOMIC DNA]</scope>
    <source>
        <strain evidence="23">CHUV0807</strain>
    </source>
</reference>
<evidence type="ECO:0000313" key="23">
    <source>
        <dbReference type="Proteomes" id="UP000190837"/>
    </source>
</evidence>
<evidence type="ECO:0000256" key="5">
    <source>
        <dbReference type="ARBA" id="ARBA00022679"/>
    </source>
</evidence>
<dbReference type="Pfam" id="PF01612">
    <property type="entry name" value="DNA_pol_A_exo1"/>
    <property type="match status" value="1"/>
</dbReference>
<evidence type="ECO:0000259" key="20">
    <source>
        <dbReference type="SMART" id="SM00475"/>
    </source>
</evidence>
<dbReference type="FunFam" id="1.10.150.20:FF:000002">
    <property type="entry name" value="DNA polymerase I"/>
    <property type="match status" value="1"/>
</dbReference>
<evidence type="ECO:0000313" key="22">
    <source>
        <dbReference type="EMBL" id="SAM56908.1"/>
    </source>
</evidence>
<evidence type="ECO:0000256" key="18">
    <source>
        <dbReference type="SAM" id="MobiDB-lite"/>
    </source>
</evidence>
<evidence type="ECO:0000259" key="21">
    <source>
        <dbReference type="SMART" id="SM00482"/>
    </source>
</evidence>
<dbReference type="Gene3D" id="3.30.70.370">
    <property type="match status" value="1"/>
</dbReference>
<dbReference type="PROSITE" id="PS00447">
    <property type="entry name" value="DNA_POLYMERASE_A"/>
    <property type="match status" value="1"/>
</dbReference>
<keyword evidence="13 17" id="KW-0238">DNA-binding</keyword>
<evidence type="ECO:0000256" key="17">
    <source>
        <dbReference type="RuleBase" id="RU004460"/>
    </source>
</evidence>
<keyword evidence="6 17" id="KW-0548">Nucleotidyltransferase</keyword>
<dbReference type="InterPro" id="IPR043502">
    <property type="entry name" value="DNA/RNA_pol_sf"/>
</dbReference>
<comment type="catalytic activity">
    <reaction evidence="15 17">
        <text>DNA(n) + a 2'-deoxyribonucleoside 5'-triphosphate = DNA(n+1) + diphosphate</text>
        <dbReference type="Rhea" id="RHEA:22508"/>
        <dbReference type="Rhea" id="RHEA-COMP:17339"/>
        <dbReference type="Rhea" id="RHEA-COMP:17340"/>
        <dbReference type="ChEBI" id="CHEBI:33019"/>
        <dbReference type="ChEBI" id="CHEBI:61560"/>
        <dbReference type="ChEBI" id="CHEBI:173112"/>
        <dbReference type="EC" id="2.7.7.7"/>
    </reaction>
</comment>
<dbReference type="FunFam" id="3.40.50.1010:FF:000001">
    <property type="entry name" value="DNA polymerase I"/>
    <property type="match status" value="1"/>
</dbReference>
<keyword evidence="8" id="KW-0540">Nuclease</keyword>
<evidence type="ECO:0000256" key="9">
    <source>
        <dbReference type="ARBA" id="ARBA00022763"/>
    </source>
</evidence>
<evidence type="ECO:0000256" key="6">
    <source>
        <dbReference type="ARBA" id="ARBA00022695"/>
    </source>
</evidence>
<evidence type="ECO:0000256" key="10">
    <source>
        <dbReference type="ARBA" id="ARBA00022801"/>
    </source>
</evidence>
<dbReference type="GO" id="GO:0006261">
    <property type="term" value="P:DNA-templated DNA replication"/>
    <property type="evidence" value="ECO:0007669"/>
    <property type="project" value="UniProtKB-UniRule"/>
</dbReference>
<dbReference type="PANTHER" id="PTHR10133:SF27">
    <property type="entry name" value="DNA POLYMERASE NU"/>
    <property type="match status" value="1"/>
</dbReference>
<feature type="domain" description="3'-5' exonuclease" evidence="19">
    <location>
        <begin position="306"/>
        <end position="490"/>
    </location>
</feature>
<dbReference type="GO" id="GO:0008409">
    <property type="term" value="F:5'-3' exonuclease activity"/>
    <property type="evidence" value="ECO:0007669"/>
    <property type="project" value="UniProtKB-UniRule"/>
</dbReference>
<dbReference type="Pfam" id="PF01367">
    <property type="entry name" value="5_3_exonuc"/>
    <property type="match status" value="1"/>
</dbReference>
<dbReference type="SUPFAM" id="SSF56672">
    <property type="entry name" value="DNA/RNA polymerases"/>
    <property type="match status" value="1"/>
</dbReference>
<dbReference type="FunFam" id="1.20.1060.10:FF:000001">
    <property type="entry name" value="DNA polymerase I"/>
    <property type="match status" value="1"/>
</dbReference>
<evidence type="ECO:0000259" key="19">
    <source>
        <dbReference type="SMART" id="SM00474"/>
    </source>
</evidence>
<dbReference type="CDD" id="cd06139">
    <property type="entry name" value="DNA_polA_I_Ecoli_like_exo"/>
    <property type="match status" value="1"/>
</dbReference>
<dbReference type="CDD" id="cd08637">
    <property type="entry name" value="DNA_pol_A_pol_I_C"/>
    <property type="match status" value="1"/>
</dbReference>
<dbReference type="SMART" id="SM00475">
    <property type="entry name" value="53EXOc"/>
    <property type="match status" value="1"/>
</dbReference>
<dbReference type="SMART" id="SM00474">
    <property type="entry name" value="35EXOc"/>
    <property type="match status" value="1"/>
</dbReference>
<dbReference type="Proteomes" id="UP000190837">
    <property type="component" value="Unassembled WGS sequence"/>
</dbReference>
<dbReference type="GO" id="GO:0003677">
    <property type="term" value="F:DNA binding"/>
    <property type="evidence" value="ECO:0007669"/>
    <property type="project" value="UniProtKB-UniRule"/>
</dbReference>
<evidence type="ECO:0000256" key="11">
    <source>
        <dbReference type="ARBA" id="ARBA00022839"/>
    </source>
</evidence>
<feature type="domain" description="DNA-directed DNA polymerase family A palm" evidence="21">
    <location>
        <begin position="661"/>
        <end position="890"/>
    </location>
</feature>
<comment type="similarity">
    <text evidence="1 17">Belongs to the DNA polymerase type-A family.</text>
</comment>
<protein>
    <recommendedName>
        <fullName evidence="4 16">DNA polymerase I</fullName>
        <ecNumber evidence="3 16">2.7.7.7</ecNumber>
    </recommendedName>
</protein>
<evidence type="ECO:0000256" key="2">
    <source>
        <dbReference type="ARBA" id="ARBA00011541"/>
    </source>
</evidence>
<sequence length="926" mass="101717">MHQPDPNHLVVLVDGSSYLFRAYHGLPPLTTRDGHPTGALHGVIKMLAKLYDDHQPAYFGVVFDAKGKTFRHDLYPAYKAHRPPMPEELRVQIEPLHRLIEALGFPLIIEPGVEADDVIGTLAMQALSEHYQVVISSGDKDMAQLLTHADITLLDTMKNAVTTTANIAERFKVDALRADQVIDFLALVGDSADNIPGVAKVGPKTAAKWLAEYQTIDNLIDHASKIPGKIGDNLRAGIDTLRLSQTLATINTTLDLNTRIADLALQPRQPDKLAALCDTYELASIKAQYLKNSAPPPPAAPVATHYRAITTLDELDALINRLQNSDGYAIDTETDSLDYMRANLVGISVAPAPGEAYYLPLAHQLSANLPYAETLTRLKPLLEASAPPKSGQHHKYDRHIFARAGIELRGIKDDTMLMSYTIDSTATRHNLDDLADYYLNHQTTTFEDIAGKGAKQLTFDQIPLETATAYACEDADITLRLKNHLAPKLAAVPQLDALYRELEMPLAELLYKIEATGVRIDPAALAAQSAEISGQLAALEHAAHTLAGSPFNLGSPKQLQEILYDQLGLPVLRKTPKGQPSTNEEVLAELAESHGAELPRIILEHRGLAKLKTTYTDRLPELINPHTGRIHTSYHQAVTSTGRLSSSDPNLQNIPVRSEAGRRIRRAFIAEDGWQILAADYSQIELRIMAHLSADPGLLAAFARGDDIHRATAAEIFGVAPEAVSREQRRDAKAINFGLIYGMSAFGLARQLNIPRGQAADYIDTYFARYPKVRDYMDATREAAHKQGYVETLLGRRLYLPDINSKNPQRRQASERLAINAPMQGSAADIIKRAMLAIDRELELSPLPGAGGTHNTNPLPREATAAKKRDDLRLIMQVHDELVFEIRPQAAAELTPRIVALMENAMTLSVPLIVETGLGANWDEAH</sequence>
<evidence type="ECO:0000256" key="4">
    <source>
        <dbReference type="ARBA" id="ARBA00020311"/>
    </source>
</evidence>
<keyword evidence="10 17" id="KW-0378">Hydrolase</keyword>
<dbReference type="SMART" id="SM00482">
    <property type="entry name" value="POLAc"/>
    <property type="match status" value="1"/>
</dbReference>
<keyword evidence="12 17" id="KW-0239">DNA-directed DNA polymerase</keyword>
<dbReference type="InterPro" id="IPR002421">
    <property type="entry name" value="5-3_exonuclease"/>
</dbReference>
<dbReference type="FunFam" id="3.30.420.10:FF:000026">
    <property type="entry name" value="DNA polymerase I"/>
    <property type="match status" value="1"/>
</dbReference>
<gene>
    <name evidence="17" type="primary">polA</name>
    <name evidence="22" type="ORF">CHUV0807_0020</name>
</gene>
<dbReference type="FunFam" id="1.10.150.20:FF:000003">
    <property type="entry name" value="DNA polymerase I"/>
    <property type="match status" value="1"/>
</dbReference>
<dbReference type="SUPFAM" id="SSF88723">
    <property type="entry name" value="PIN domain-like"/>
    <property type="match status" value="1"/>
</dbReference>
<keyword evidence="14 17" id="KW-0234">DNA repair</keyword>
<dbReference type="GO" id="GO:0006302">
    <property type="term" value="P:double-strand break repair"/>
    <property type="evidence" value="ECO:0007669"/>
    <property type="project" value="TreeGrafter"/>
</dbReference>
<feature type="domain" description="5'-3' exonuclease" evidence="20">
    <location>
        <begin position="5"/>
        <end position="266"/>
    </location>
</feature>
<evidence type="ECO:0000256" key="13">
    <source>
        <dbReference type="ARBA" id="ARBA00023125"/>
    </source>
</evidence>
<dbReference type="InterPro" id="IPR036279">
    <property type="entry name" value="5-3_exonuclease_C_sf"/>
</dbReference>
<evidence type="ECO:0000256" key="12">
    <source>
        <dbReference type="ARBA" id="ARBA00022932"/>
    </source>
</evidence>
<dbReference type="GO" id="GO:0003887">
    <property type="term" value="F:DNA-directed DNA polymerase activity"/>
    <property type="evidence" value="ECO:0007669"/>
    <property type="project" value="UniProtKB-UniRule"/>
</dbReference>
<dbReference type="InterPro" id="IPR020045">
    <property type="entry name" value="DNA_polI_H3TH"/>
</dbReference>
<name>A0A1C3H1J9_9GAMM</name>
<dbReference type="InterPro" id="IPR018320">
    <property type="entry name" value="DNA_polymerase_1"/>
</dbReference>
<dbReference type="InterPro" id="IPR020046">
    <property type="entry name" value="5-3_exonucl_a-hlix_arch_N"/>
</dbReference>
<dbReference type="Pfam" id="PF02739">
    <property type="entry name" value="5_3_exonuc_N"/>
    <property type="match status" value="1"/>
</dbReference>
<evidence type="ECO:0000256" key="8">
    <source>
        <dbReference type="ARBA" id="ARBA00022722"/>
    </source>
</evidence>
<dbReference type="AlphaFoldDB" id="A0A1C3H1J9"/>
<dbReference type="GO" id="GO:0008408">
    <property type="term" value="F:3'-5' exonuclease activity"/>
    <property type="evidence" value="ECO:0007669"/>
    <property type="project" value="UniProtKB-UniRule"/>
</dbReference>
<comment type="function">
    <text evidence="17">In addition to polymerase activity, this DNA polymerase exhibits 3'-5' and 5'-3' exonuclease activity.</text>
</comment>
<keyword evidence="9 17" id="KW-0227">DNA damage</keyword>
<dbReference type="Pfam" id="PF00476">
    <property type="entry name" value="DNA_pol_A"/>
    <property type="match status" value="1"/>
</dbReference>
<proteinExistence type="inferred from homology"/>
<dbReference type="InterPro" id="IPR012337">
    <property type="entry name" value="RNaseH-like_sf"/>
</dbReference>
<evidence type="ECO:0000256" key="15">
    <source>
        <dbReference type="ARBA" id="ARBA00049244"/>
    </source>
</evidence>
<organism evidence="22 23">
    <name type="scientific">Cardiobacterium hominis</name>
    <dbReference type="NCBI Taxonomy" id="2718"/>
    <lineage>
        <taxon>Bacteria</taxon>
        <taxon>Pseudomonadati</taxon>
        <taxon>Pseudomonadota</taxon>
        <taxon>Gammaproteobacteria</taxon>
        <taxon>Cardiobacteriales</taxon>
        <taxon>Cardiobacteriaceae</taxon>
        <taxon>Cardiobacterium</taxon>
    </lineage>
</organism>
<dbReference type="InterPro" id="IPR008918">
    <property type="entry name" value="HhH2"/>
</dbReference>
<comment type="subunit">
    <text evidence="2">Single-chain monomer with multiple functions.</text>
</comment>
<dbReference type="Gene3D" id="1.10.150.20">
    <property type="entry name" value="5' to 3' exonuclease, C-terminal subdomain"/>
    <property type="match status" value="2"/>
</dbReference>
<dbReference type="SUPFAM" id="SSF53098">
    <property type="entry name" value="Ribonuclease H-like"/>
    <property type="match status" value="1"/>
</dbReference>
<dbReference type="SMART" id="SM00279">
    <property type="entry name" value="HhH2"/>
    <property type="match status" value="1"/>
</dbReference>
<dbReference type="PRINTS" id="PR00868">
    <property type="entry name" value="DNAPOLI"/>
</dbReference>
<dbReference type="InterPro" id="IPR036397">
    <property type="entry name" value="RNaseH_sf"/>
</dbReference>
<evidence type="ECO:0000256" key="7">
    <source>
        <dbReference type="ARBA" id="ARBA00022705"/>
    </source>
</evidence>
<evidence type="ECO:0000256" key="3">
    <source>
        <dbReference type="ARBA" id="ARBA00012417"/>
    </source>
</evidence>
<accession>A0A1C3H1J9</accession>
<keyword evidence="7 17" id="KW-0235">DNA replication</keyword>
<dbReference type="CDD" id="cd09898">
    <property type="entry name" value="H3TH_53EXO"/>
    <property type="match status" value="1"/>
</dbReference>
<dbReference type="NCBIfam" id="TIGR00593">
    <property type="entry name" value="pola"/>
    <property type="match status" value="1"/>
</dbReference>
<evidence type="ECO:0000256" key="14">
    <source>
        <dbReference type="ARBA" id="ARBA00023204"/>
    </source>
</evidence>
<evidence type="ECO:0000256" key="1">
    <source>
        <dbReference type="ARBA" id="ARBA00007705"/>
    </source>
</evidence>
<dbReference type="Gene3D" id="1.20.1060.10">
    <property type="entry name" value="Taq DNA Polymerase, Chain T, domain 4"/>
    <property type="match status" value="1"/>
</dbReference>
<dbReference type="InterPro" id="IPR002562">
    <property type="entry name" value="3'-5'_exonuclease_dom"/>
</dbReference>
<feature type="region of interest" description="Disordered" evidence="18">
    <location>
        <begin position="847"/>
        <end position="866"/>
    </location>
</feature>
<keyword evidence="11 17" id="KW-0269">Exonuclease</keyword>
<dbReference type="CDD" id="cd09859">
    <property type="entry name" value="PIN_53EXO"/>
    <property type="match status" value="1"/>
</dbReference>
<dbReference type="RefSeq" id="WP_079538629.1">
    <property type="nucleotide sequence ID" value="NZ_CP171111.1"/>
</dbReference>
<dbReference type="NCBIfam" id="NF004397">
    <property type="entry name" value="PRK05755.1"/>
    <property type="match status" value="1"/>
</dbReference>
<evidence type="ECO:0000256" key="16">
    <source>
        <dbReference type="NCBIfam" id="TIGR00593"/>
    </source>
</evidence>
<dbReference type="EMBL" id="FKLO01000003">
    <property type="protein sequence ID" value="SAM56908.1"/>
    <property type="molecule type" value="Genomic_DNA"/>
</dbReference>